<reference evidence="17" key="1">
    <citation type="submission" date="2025-08" db="UniProtKB">
        <authorList>
            <consortium name="RefSeq"/>
        </authorList>
    </citation>
    <scope>IDENTIFICATION</scope>
    <source>
        <tissue evidence="17">Silk gland</tissue>
    </source>
</reference>
<dbReference type="AlphaFoldDB" id="A0A6J2JWY1"/>
<keyword evidence="16" id="KW-1185">Reference proteome</keyword>
<dbReference type="PANTHER" id="PTHR11351">
    <property type="entry name" value="ACYL-COA DESATURASE"/>
    <property type="match status" value="1"/>
</dbReference>
<dbReference type="InterPro" id="IPR001522">
    <property type="entry name" value="FADS-1_CS"/>
</dbReference>
<keyword evidence="10" id="KW-0443">Lipid metabolism</keyword>
<feature type="transmembrane region" description="Helical" evidence="14">
    <location>
        <begin position="183"/>
        <end position="202"/>
    </location>
</feature>
<dbReference type="GO" id="GO:0005506">
    <property type="term" value="F:iron ion binding"/>
    <property type="evidence" value="ECO:0007669"/>
    <property type="project" value="TreeGrafter"/>
</dbReference>
<evidence type="ECO:0000256" key="10">
    <source>
        <dbReference type="ARBA" id="ARBA00023098"/>
    </source>
</evidence>
<keyword evidence="8 13" id="KW-0560">Oxidoreductase</keyword>
<comment type="cofactor">
    <cofactor evidence="13">
        <name>Fe(2+)</name>
        <dbReference type="ChEBI" id="CHEBI:29033"/>
    </cofactor>
</comment>
<evidence type="ECO:0000256" key="1">
    <source>
        <dbReference type="ARBA" id="ARBA00004141"/>
    </source>
</evidence>
<evidence type="ECO:0000256" key="8">
    <source>
        <dbReference type="ARBA" id="ARBA00023002"/>
    </source>
</evidence>
<dbReference type="GeneID" id="114246156"/>
<dbReference type="Pfam" id="PF00487">
    <property type="entry name" value="FA_desaturase"/>
    <property type="match status" value="1"/>
</dbReference>
<feature type="transmembrane region" description="Helical" evidence="14">
    <location>
        <begin position="62"/>
        <end position="83"/>
    </location>
</feature>
<dbReference type="RefSeq" id="XP_028034366.1">
    <property type="nucleotide sequence ID" value="XM_028178565.1"/>
</dbReference>
<evidence type="ECO:0000256" key="4">
    <source>
        <dbReference type="ARBA" id="ARBA00022692"/>
    </source>
</evidence>
<evidence type="ECO:0000259" key="15">
    <source>
        <dbReference type="Pfam" id="PF00487"/>
    </source>
</evidence>
<evidence type="ECO:0000256" key="7">
    <source>
        <dbReference type="ARBA" id="ARBA00022989"/>
    </source>
</evidence>
<evidence type="ECO:0000256" key="12">
    <source>
        <dbReference type="ARBA" id="ARBA00023160"/>
    </source>
</evidence>
<dbReference type="PROSITE" id="PS00476">
    <property type="entry name" value="FATTY_ACID_DESATUR_1"/>
    <property type="match status" value="1"/>
</dbReference>
<proteinExistence type="inferred from homology"/>
<dbReference type="Proteomes" id="UP000504629">
    <property type="component" value="Unplaced"/>
</dbReference>
<keyword evidence="3 13" id="KW-0444">Lipid biosynthesis</keyword>
<name>A0A6J2JWY1_BOMMA</name>
<dbReference type="PRINTS" id="PR00075">
    <property type="entry name" value="FACDDSATRASE"/>
</dbReference>
<evidence type="ECO:0000256" key="14">
    <source>
        <dbReference type="SAM" id="Phobius"/>
    </source>
</evidence>
<comment type="subcellular location">
    <subcellularLocation>
        <location evidence="1">Membrane</location>
        <topology evidence="1">Multi-pass membrane protein</topology>
    </subcellularLocation>
</comment>
<feature type="domain" description="Fatty acid desaturase" evidence="15">
    <location>
        <begin position="61"/>
        <end position="268"/>
    </location>
</feature>
<keyword evidence="7 14" id="KW-1133">Transmembrane helix</keyword>
<dbReference type="OrthoDB" id="10260134at2759"/>
<comment type="domain">
    <text evidence="13">The histidine box domains are involved in binding the catalytic metal ions.</text>
</comment>
<keyword evidence="6" id="KW-0276">Fatty acid metabolism</keyword>
<evidence type="ECO:0000256" key="6">
    <source>
        <dbReference type="ARBA" id="ARBA00022832"/>
    </source>
</evidence>
<evidence type="ECO:0000256" key="5">
    <source>
        <dbReference type="ARBA" id="ARBA00022723"/>
    </source>
</evidence>
<dbReference type="InterPro" id="IPR005804">
    <property type="entry name" value="FA_desaturase_dom"/>
</dbReference>
<evidence type="ECO:0000313" key="17">
    <source>
        <dbReference type="RefSeq" id="XP_028034366.1"/>
    </source>
</evidence>
<organism evidence="16 17">
    <name type="scientific">Bombyx mandarina</name>
    <name type="common">Wild silk moth</name>
    <name type="synonym">Wild silkworm</name>
    <dbReference type="NCBI Taxonomy" id="7092"/>
    <lineage>
        <taxon>Eukaryota</taxon>
        <taxon>Metazoa</taxon>
        <taxon>Ecdysozoa</taxon>
        <taxon>Arthropoda</taxon>
        <taxon>Hexapoda</taxon>
        <taxon>Insecta</taxon>
        <taxon>Pterygota</taxon>
        <taxon>Neoptera</taxon>
        <taxon>Endopterygota</taxon>
        <taxon>Lepidoptera</taxon>
        <taxon>Glossata</taxon>
        <taxon>Ditrysia</taxon>
        <taxon>Bombycoidea</taxon>
        <taxon>Bombycidae</taxon>
        <taxon>Bombycinae</taxon>
        <taxon>Bombyx</taxon>
    </lineage>
</organism>
<evidence type="ECO:0000256" key="13">
    <source>
        <dbReference type="RuleBase" id="RU000581"/>
    </source>
</evidence>
<dbReference type="GO" id="GO:0005789">
    <property type="term" value="C:endoplasmic reticulum membrane"/>
    <property type="evidence" value="ECO:0007669"/>
    <property type="project" value="TreeGrafter"/>
</dbReference>
<dbReference type="CDD" id="cd03505">
    <property type="entry name" value="Delta9-FADS-like"/>
    <property type="match status" value="1"/>
</dbReference>
<dbReference type="InterPro" id="IPR015876">
    <property type="entry name" value="Acyl-CoA_DS"/>
</dbReference>
<keyword evidence="4 13" id="KW-0812">Transmembrane</keyword>
<evidence type="ECO:0000256" key="11">
    <source>
        <dbReference type="ARBA" id="ARBA00023136"/>
    </source>
</evidence>
<gene>
    <name evidence="17" type="primary">LOC114246156</name>
</gene>
<evidence type="ECO:0000256" key="3">
    <source>
        <dbReference type="ARBA" id="ARBA00022516"/>
    </source>
</evidence>
<evidence type="ECO:0000313" key="16">
    <source>
        <dbReference type="Proteomes" id="UP000504629"/>
    </source>
</evidence>
<accession>A0A6J2JWY1</accession>
<keyword evidence="11 14" id="KW-0472">Membrane</keyword>
<keyword evidence="12 13" id="KW-0275">Fatty acid biosynthesis</keyword>
<dbReference type="PANTHER" id="PTHR11351:SF31">
    <property type="entry name" value="DESATURASE 1, ISOFORM A-RELATED"/>
    <property type="match status" value="1"/>
</dbReference>
<keyword evidence="9" id="KW-0408">Iron</keyword>
<sequence length="331" mass="38111">MVPSNQDCDEVFSEEETRLEKLVAPQAEPREYKVVYRNIIVFIYYHIAGIYGLYLGLTAAKWATVISALITYCVGAIGVTAGSHRLWSHKSYKATKPLQLFLMLCQSVSNQNSVAHWARDHRLHHKYSDTDADPHNATRGFFYSHVGWLMVRKHPEVVKRGKLLDLSDIYGNPYLKFQDTHSYWFIPVMSFLLPTIIPIYFWGETFSVAWNVNMCRYVMNLNAAFLVNSVAHMWGYKPYDKNIAPSQSRTLSVLTLGEGFHNYHHVFPWDYRSDELSSLRVNPTSMFIELCAKLGLAYDLKTASDELIEGRAKRTGDGSYLIQKEQISKRF</sequence>
<dbReference type="GO" id="GO:0004768">
    <property type="term" value="F:stearoyl-CoA 9-desaturase activity"/>
    <property type="evidence" value="ECO:0007669"/>
    <property type="project" value="TreeGrafter"/>
</dbReference>
<feature type="transmembrane region" description="Helical" evidence="14">
    <location>
        <begin position="217"/>
        <end position="236"/>
    </location>
</feature>
<dbReference type="GO" id="GO:0006636">
    <property type="term" value="P:unsaturated fatty acid biosynthetic process"/>
    <property type="evidence" value="ECO:0007669"/>
    <property type="project" value="TreeGrafter"/>
</dbReference>
<keyword evidence="5" id="KW-0479">Metal-binding</keyword>
<feature type="transmembrane region" description="Helical" evidence="14">
    <location>
        <begin position="35"/>
        <end position="56"/>
    </location>
</feature>
<dbReference type="KEGG" id="bman:114246156"/>
<evidence type="ECO:0000256" key="9">
    <source>
        <dbReference type="ARBA" id="ARBA00023004"/>
    </source>
</evidence>
<comment type="similarity">
    <text evidence="2 13">Belongs to the fatty acid desaturase type 1 family.</text>
</comment>
<evidence type="ECO:0000256" key="2">
    <source>
        <dbReference type="ARBA" id="ARBA00009295"/>
    </source>
</evidence>
<protein>
    <submittedName>
        <fullName evidence="17">Acyl-CoA Delta(11) desaturase-like</fullName>
    </submittedName>
</protein>